<keyword evidence="6" id="KW-1185">Reference proteome</keyword>
<feature type="domain" description="Gfo/Idh/MocA-like oxidoreductase N-terminal" evidence="3">
    <location>
        <begin position="11"/>
        <end position="119"/>
    </location>
</feature>
<name>A0A917QAR4_9HYPH</name>
<keyword evidence="2" id="KW-0560">Oxidoreductase</keyword>
<dbReference type="InterPro" id="IPR000683">
    <property type="entry name" value="Gfo/Idh/MocA-like_OxRdtase_N"/>
</dbReference>
<accession>A0A917QAR4</accession>
<reference evidence="5 6" key="1">
    <citation type="journal article" date="2014" name="Int. J. Syst. Evol. Microbiol.">
        <title>Complete genome sequence of Corynebacterium casei LMG S-19264T (=DSM 44701T), isolated from a smear-ripened cheese.</title>
        <authorList>
            <consortium name="US DOE Joint Genome Institute (JGI-PGF)"/>
            <person name="Walter F."/>
            <person name="Albersmeier A."/>
            <person name="Kalinowski J."/>
            <person name="Ruckert C."/>
        </authorList>
    </citation>
    <scope>NUCLEOTIDE SEQUENCE [LARGE SCALE GENOMIC DNA]</scope>
    <source>
        <strain evidence="5 6">CGMCC 1.9161</strain>
    </source>
</reference>
<evidence type="ECO:0000256" key="1">
    <source>
        <dbReference type="ARBA" id="ARBA00010928"/>
    </source>
</evidence>
<organism evidence="5 6">
    <name type="scientific">Salinarimonas ramus</name>
    <dbReference type="NCBI Taxonomy" id="690164"/>
    <lineage>
        <taxon>Bacteria</taxon>
        <taxon>Pseudomonadati</taxon>
        <taxon>Pseudomonadota</taxon>
        <taxon>Alphaproteobacteria</taxon>
        <taxon>Hyphomicrobiales</taxon>
        <taxon>Salinarimonadaceae</taxon>
        <taxon>Salinarimonas</taxon>
    </lineage>
</organism>
<dbReference type="Gene3D" id="3.40.50.720">
    <property type="entry name" value="NAD(P)-binding Rossmann-like Domain"/>
    <property type="match status" value="1"/>
</dbReference>
<dbReference type="InterPro" id="IPR050984">
    <property type="entry name" value="Gfo/Idh/MocA_domain"/>
</dbReference>
<proteinExistence type="inferred from homology"/>
<evidence type="ECO:0000313" key="6">
    <source>
        <dbReference type="Proteomes" id="UP000600449"/>
    </source>
</evidence>
<dbReference type="Gene3D" id="3.30.360.10">
    <property type="entry name" value="Dihydrodipicolinate Reductase, domain 2"/>
    <property type="match status" value="1"/>
</dbReference>
<dbReference type="GO" id="GO:0000166">
    <property type="term" value="F:nucleotide binding"/>
    <property type="evidence" value="ECO:0007669"/>
    <property type="project" value="InterPro"/>
</dbReference>
<dbReference type="Proteomes" id="UP000600449">
    <property type="component" value="Unassembled WGS sequence"/>
</dbReference>
<dbReference type="PANTHER" id="PTHR22604:SF105">
    <property type="entry name" value="TRANS-1,2-DIHYDROBENZENE-1,2-DIOL DEHYDROGENASE"/>
    <property type="match status" value="1"/>
</dbReference>
<dbReference type="EMBL" id="BMMF01000008">
    <property type="protein sequence ID" value="GGK39820.1"/>
    <property type="molecule type" value="Genomic_DNA"/>
</dbReference>
<evidence type="ECO:0000259" key="4">
    <source>
        <dbReference type="Pfam" id="PF22725"/>
    </source>
</evidence>
<dbReference type="RefSeq" id="WP_188913915.1">
    <property type="nucleotide sequence ID" value="NZ_BMMF01000008.1"/>
</dbReference>
<gene>
    <name evidence="5" type="primary">socC</name>
    <name evidence="5" type="ORF">GCM10011322_28700</name>
</gene>
<dbReference type="AlphaFoldDB" id="A0A917QAR4"/>
<protein>
    <submittedName>
        <fullName evidence="5">Deoxyfructose oxidoreductase</fullName>
    </submittedName>
</protein>
<feature type="domain" description="GFO/IDH/MocA-like oxidoreductase" evidence="4">
    <location>
        <begin position="137"/>
        <end position="253"/>
    </location>
</feature>
<evidence type="ECO:0000256" key="2">
    <source>
        <dbReference type="ARBA" id="ARBA00023002"/>
    </source>
</evidence>
<dbReference type="Pfam" id="PF01408">
    <property type="entry name" value="GFO_IDH_MocA"/>
    <property type="match status" value="1"/>
</dbReference>
<evidence type="ECO:0000259" key="3">
    <source>
        <dbReference type="Pfam" id="PF01408"/>
    </source>
</evidence>
<dbReference type="InterPro" id="IPR036291">
    <property type="entry name" value="NAD(P)-bd_dom_sf"/>
</dbReference>
<dbReference type="GO" id="GO:0016491">
    <property type="term" value="F:oxidoreductase activity"/>
    <property type="evidence" value="ECO:0007669"/>
    <property type="project" value="UniProtKB-KW"/>
</dbReference>
<dbReference type="Pfam" id="PF22725">
    <property type="entry name" value="GFO_IDH_MocA_C3"/>
    <property type="match status" value="1"/>
</dbReference>
<comment type="similarity">
    <text evidence="1">Belongs to the Gfo/Idh/MocA family.</text>
</comment>
<comment type="caution">
    <text evidence="5">The sequence shown here is derived from an EMBL/GenBank/DDBJ whole genome shotgun (WGS) entry which is preliminary data.</text>
</comment>
<dbReference type="PANTHER" id="PTHR22604">
    <property type="entry name" value="OXIDOREDUCTASES"/>
    <property type="match status" value="1"/>
</dbReference>
<dbReference type="SUPFAM" id="SSF55347">
    <property type="entry name" value="Glyceraldehyde-3-phosphate dehydrogenase-like, C-terminal domain"/>
    <property type="match status" value="1"/>
</dbReference>
<dbReference type="SUPFAM" id="SSF51735">
    <property type="entry name" value="NAD(P)-binding Rossmann-fold domains"/>
    <property type="match status" value="1"/>
</dbReference>
<sequence>MTTDTPAFAPVRFGVLGASKIGREKVIPAMQASPLCEIVAIASRDETRARAEADALGIPDAYGSYEALIAAGEVEAIYIPLPNHMHVPWTLAAARAGKHVLCEKPIARTAEEAQALLDLPAGVVVSEAYMIRHHPQWQRARALLEEGAIGRPSHVQVSFSFFNRDPANIRNKVEYGGGALLDIGGYAIMAARLLLAADPVRAIALVDRDPDTGVDREVGGLVDLGEDRRLSFAVGTQRAPGQWVRVEGSEGVLVLDAQPFNARADADNRIVVVRDGAERIETIPGADQYRLQGEAFARAVRGETADLTSIPDALVTMRTVDALFRSERSGAFEAVQADFA</sequence>
<dbReference type="InterPro" id="IPR055170">
    <property type="entry name" value="GFO_IDH_MocA-like_dom"/>
</dbReference>
<evidence type="ECO:0000313" key="5">
    <source>
        <dbReference type="EMBL" id="GGK39820.1"/>
    </source>
</evidence>